<evidence type="ECO:0000256" key="1">
    <source>
        <dbReference type="ARBA" id="ARBA00022723"/>
    </source>
</evidence>
<dbReference type="PANTHER" id="PTHR42742">
    <property type="entry name" value="TRANSCRIPTIONAL REPRESSOR MPRA"/>
    <property type="match status" value="1"/>
</dbReference>
<dbReference type="Gene3D" id="2.60.120.10">
    <property type="entry name" value="Jelly Rolls"/>
    <property type="match status" value="1"/>
</dbReference>
<dbReference type="InterPro" id="IPR011051">
    <property type="entry name" value="RmlC_Cupin_sf"/>
</dbReference>
<comment type="caution">
    <text evidence="4">The sequence shown here is derived from an EMBL/GenBank/DDBJ whole genome shotgun (WGS) entry which is preliminary data.</text>
</comment>
<dbReference type="Proteomes" id="UP000555828">
    <property type="component" value="Unassembled WGS sequence"/>
</dbReference>
<keyword evidence="2" id="KW-0862">Zinc</keyword>
<protein>
    <submittedName>
        <fullName evidence="4">Mannose-6-phosphate isomerase</fullName>
        <ecNumber evidence="4">5.3.1.8</ecNumber>
    </submittedName>
</protein>
<dbReference type="GO" id="GO:0008270">
    <property type="term" value="F:zinc ion binding"/>
    <property type="evidence" value="ECO:0007669"/>
    <property type="project" value="InterPro"/>
</dbReference>
<organism evidence="4 5">
    <name type="scientific">Thermosipho japonicus</name>
    <dbReference type="NCBI Taxonomy" id="90323"/>
    <lineage>
        <taxon>Bacteria</taxon>
        <taxon>Thermotogati</taxon>
        <taxon>Thermotogota</taxon>
        <taxon>Thermotogae</taxon>
        <taxon>Thermotogales</taxon>
        <taxon>Fervidobacteriaceae</taxon>
        <taxon>Thermosipho</taxon>
    </lineage>
</organism>
<dbReference type="SUPFAM" id="SSF51182">
    <property type="entry name" value="RmlC-like cupins"/>
    <property type="match status" value="1"/>
</dbReference>
<dbReference type="CDD" id="cd07010">
    <property type="entry name" value="cupin_PMI_type_I_N_bac"/>
    <property type="match status" value="1"/>
</dbReference>
<feature type="domain" description="Phosphomannose isomerase type I catalytic" evidence="3">
    <location>
        <begin position="1"/>
        <end position="91"/>
    </location>
</feature>
<name>A0A841GH05_9BACT</name>
<sequence length="262" mass="29688">MIKIEPKFREQVWGDSNLNKIFGIKGNPIGEVWLLSGHPLYTTDVNGKTINEAAKELCGKKFKRFPLLIKLISTNAWLSLQVHPDDEYAQRVEGEPWGKSEAWYFLKDGEIAICEDPSLIPQALKSGNWEKVIQKVKVKKGTFVYIPAGVVHALGPNSTIIEVQQSSDLTYRIYDWGRPRELHIEKALQVAKNTKYEDLLMEKISCKYFNMEELSEGYVDGFAVDVPKKIEKNFGAFVIPKGSKGFVKDSIIVTLGEFFLNS</sequence>
<reference evidence="4 5" key="1">
    <citation type="submission" date="2020-08" db="EMBL/GenBank/DDBJ databases">
        <title>Genomic Encyclopedia of Type Strains, Phase IV (KMG-IV): sequencing the most valuable type-strain genomes for metagenomic binning, comparative biology and taxonomic classification.</title>
        <authorList>
            <person name="Goeker M."/>
        </authorList>
    </citation>
    <scope>NUCLEOTIDE SEQUENCE [LARGE SCALE GENOMIC DNA]</scope>
    <source>
        <strain evidence="4 5">DSM 13481</strain>
    </source>
</reference>
<proteinExistence type="predicted"/>
<dbReference type="EMBL" id="JACHEX010000004">
    <property type="protein sequence ID" value="MBB6062966.1"/>
    <property type="molecule type" value="Genomic_DNA"/>
</dbReference>
<evidence type="ECO:0000313" key="4">
    <source>
        <dbReference type="EMBL" id="MBB6062966.1"/>
    </source>
</evidence>
<evidence type="ECO:0000256" key="2">
    <source>
        <dbReference type="ARBA" id="ARBA00022833"/>
    </source>
</evidence>
<dbReference type="InterPro" id="IPR051804">
    <property type="entry name" value="Carb_Metab_Reg_Kinase/Isom"/>
</dbReference>
<keyword evidence="4" id="KW-0413">Isomerase</keyword>
<dbReference type="Pfam" id="PF20511">
    <property type="entry name" value="PMI_typeI_cat"/>
    <property type="match status" value="1"/>
</dbReference>
<evidence type="ECO:0000259" key="3">
    <source>
        <dbReference type="Pfam" id="PF20511"/>
    </source>
</evidence>
<dbReference type="PANTHER" id="PTHR42742:SF3">
    <property type="entry name" value="FRUCTOKINASE"/>
    <property type="match status" value="1"/>
</dbReference>
<dbReference type="RefSeq" id="WP_184619586.1">
    <property type="nucleotide sequence ID" value="NZ_JACHEX010000004.1"/>
</dbReference>
<evidence type="ECO:0000313" key="5">
    <source>
        <dbReference type="Proteomes" id="UP000555828"/>
    </source>
</evidence>
<gene>
    <name evidence="4" type="ORF">HNP65_001429</name>
</gene>
<dbReference type="EC" id="5.3.1.8" evidence="4"/>
<dbReference type="GO" id="GO:0004476">
    <property type="term" value="F:mannose-6-phosphate isomerase activity"/>
    <property type="evidence" value="ECO:0007669"/>
    <property type="project" value="UniProtKB-EC"/>
</dbReference>
<keyword evidence="5" id="KW-1185">Reference proteome</keyword>
<dbReference type="InterPro" id="IPR014710">
    <property type="entry name" value="RmlC-like_jellyroll"/>
</dbReference>
<keyword evidence="1" id="KW-0479">Metal-binding</keyword>
<dbReference type="AlphaFoldDB" id="A0A841GH05"/>
<accession>A0A841GH05</accession>
<dbReference type="InterPro" id="IPR046457">
    <property type="entry name" value="PMI_typeI_cat"/>
</dbReference>